<evidence type="ECO:0000313" key="2">
    <source>
        <dbReference type="EMBL" id="SEJ50770.1"/>
    </source>
</evidence>
<dbReference type="InterPro" id="IPR029058">
    <property type="entry name" value="AB_hydrolase_fold"/>
</dbReference>
<dbReference type="GO" id="GO:0016747">
    <property type="term" value="F:acyltransferase activity, transferring groups other than amino-acyl groups"/>
    <property type="evidence" value="ECO:0007669"/>
    <property type="project" value="TreeGrafter"/>
</dbReference>
<feature type="chain" id="PRO_5011525237" evidence="1">
    <location>
        <begin position="20"/>
        <end position="291"/>
    </location>
</feature>
<accession>A0A1H6ZMG0</accession>
<organism evidence="2 3">
    <name type="scientific">Dyadobacter koreensis</name>
    <dbReference type="NCBI Taxonomy" id="408657"/>
    <lineage>
        <taxon>Bacteria</taxon>
        <taxon>Pseudomonadati</taxon>
        <taxon>Bacteroidota</taxon>
        <taxon>Cytophagia</taxon>
        <taxon>Cytophagales</taxon>
        <taxon>Spirosomataceae</taxon>
        <taxon>Dyadobacter</taxon>
    </lineage>
</organism>
<dbReference type="Gene3D" id="3.40.50.1820">
    <property type="entry name" value="alpha/beta hydrolase"/>
    <property type="match status" value="1"/>
</dbReference>
<evidence type="ECO:0000256" key="1">
    <source>
        <dbReference type="SAM" id="SignalP"/>
    </source>
</evidence>
<gene>
    <name evidence="2" type="ORF">SAMN04487995_5085</name>
</gene>
<dbReference type="AlphaFoldDB" id="A0A1H6ZMG0"/>
<dbReference type="STRING" id="408657.SAMN04487995_5085"/>
<dbReference type="GO" id="GO:0016787">
    <property type="term" value="F:hydrolase activity"/>
    <property type="evidence" value="ECO:0007669"/>
    <property type="project" value="UniProtKB-KW"/>
</dbReference>
<protein>
    <submittedName>
        <fullName evidence="2">S-formylglutathione hydrolase FrmB</fullName>
    </submittedName>
</protein>
<dbReference type="OrthoDB" id="9803578at2"/>
<dbReference type="EMBL" id="FNXY01000008">
    <property type="protein sequence ID" value="SEJ50770.1"/>
    <property type="molecule type" value="Genomic_DNA"/>
</dbReference>
<evidence type="ECO:0000313" key="3">
    <source>
        <dbReference type="Proteomes" id="UP000199532"/>
    </source>
</evidence>
<dbReference type="InterPro" id="IPR050583">
    <property type="entry name" value="Mycobacterial_A85_antigen"/>
</dbReference>
<proteinExistence type="predicted"/>
<dbReference type="SUPFAM" id="SSF53474">
    <property type="entry name" value="alpha/beta-Hydrolases"/>
    <property type="match status" value="1"/>
</dbReference>
<name>A0A1H6ZMG0_9BACT</name>
<reference evidence="2 3" key="1">
    <citation type="submission" date="2016-10" db="EMBL/GenBank/DDBJ databases">
        <authorList>
            <person name="de Groot N.N."/>
        </authorList>
    </citation>
    <scope>NUCLEOTIDE SEQUENCE [LARGE SCALE GENOMIC DNA]</scope>
    <source>
        <strain evidence="2 3">DSM 19938</strain>
    </source>
</reference>
<sequence>MKKLALLTILSLLILPLYAQQGTIKESLKVKSKLMGKEIKYSIYLPADYDKTNRRYPVLYLLHGYSDDETGWTQFGQAQEIADKTINNGDAPPMIIVMPDAEVTWYMNTFDNKGRYEDFFTEEFIPYIDANYRTRAKKEFRAVAGLSMGGFGTLLYAAKHPELFAAASALSAAVRTDEEMMAMPEERWENRYATIYGPNLKGKARLTDFYYKNSILKLVETISSEKLKTVRYYIDCGDDDALVTGNMVLHTELMKKGIPHEFRVRDGAHTWTYWRTALPEVLKFTGQSFRR</sequence>
<keyword evidence="3" id="KW-1185">Reference proteome</keyword>
<feature type="signal peptide" evidence="1">
    <location>
        <begin position="1"/>
        <end position="19"/>
    </location>
</feature>
<dbReference type="RefSeq" id="WP_090339750.1">
    <property type="nucleotide sequence ID" value="NZ_FNXY01000008.1"/>
</dbReference>
<dbReference type="Pfam" id="PF00756">
    <property type="entry name" value="Esterase"/>
    <property type="match status" value="1"/>
</dbReference>
<keyword evidence="1" id="KW-0732">Signal</keyword>
<dbReference type="PANTHER" id="PTHR48098">
    <property type="entry name" value="ENTEROCHELIN ESTERASE-RELATED"/>
    <property type="match status" value="1"/>
</dbReference>
<dbReference type="InterPro" id="IPR000801">
    <property type="entry name" value="Esterase-like"/>
</dbReference>
<keyword evidence="2" id="KW-0378">Hydrolase</keyword>
<dbReference type="Proteomes" id="UP000199532">
    <property type="component" value="Unassembled WGS sequence"/>
</dbReference>
<dbReference type="PANTHER" id="PTHR48098:SF1">
    <property type="entry name" value="DIACYLGLYCEROL ACYLTRANSFERASE_MYCOLYLTRANSFERASE AG85A"/>
    <property type="match status" value="1"/>
</dbReference>